<dbReference type="InterPro" id="IPR003578">
    <property type="entry name" value="Small_GTPase_Rho"/>
</dbReference>
<evidence type="ECO:0000256" key="4">
    <source>
        <dbReference type="SAM" id="MobiDB-lite"/>
    </source>
</evidence>
<dbReference type="InterPro" id="IPR005225">
    <property type="entry name" value="Small_GTP-bd"/>
</dbReference>
<dbReference type="CDD" id="cd00157">
    <property type="entry name" value="Rho"/>
    <property type="match status" value="1"/>
</dbReference>
<dbReference type="Pfam" id="PF00071">
    <property type="entry name" value="Ras"/>
    <property type="match status" value="1"/>
</dbReference>
<protein>
    <submittedName>
        <fullName evidence="5">Uncharacterized protein</fullName>
    </submittedName>
</protein>
<feature type="region of interest" description="Disordered" evidence="4">
    <location>
        <begin position="1"/>
        <end position="22"/>
    </location>
</feature>
<gene>
    <name evidence="5" type="ORF">OXX778_LOCUS1039</name>
</gene>
<dbReference type="PROSITE" id="PS51420">
    <property type="entry name" value="RHO"/>
    <property type="match status" value="1"/>
</dbReference>
<dbReference type="AlphaFoldDB" id="A0A813LYE2"/>
<proteinExistence type="inferred from homology"/>
<evidence type="ECO:0000256" key="2">
    <source>
        <dbReference type="ARBA" id="ARBA00022741"/>
    </source>
</evidence>
<comment type="caution">
    <text evidence="5">The sequence shown here is derived from an EMBL/GenBank/DDBJ whole genome shotgun (WGS) entry which is preliminary data.</text>
</comment>
<dbReference type="FunFam" id="3.40.50.300:FF:001179">
    <property type="entry name" value="Rho family GTPase"/>
    <property type="match status" value="1"/>
</dbReference>
<dbReference type="SMART" id="SM00174">
    <property type="entry name" value="RHO"/>
    <property type="match status" value="1"/>
</dbReference>
<dbReference type="GO" id="GO:0003924">
    <property type="term" value="F:GTPase activity"/>
    <property type="evidence" value="ECO:0007669"/>
    <property type="project" value="InterPro"/>
</dbReference>
<dbReference type="GO" id="GO:0005525">
    <property type="term" value="F:GTP binding"/>
    <property type="evidence" value="ECO:0007669"/>
    <property type="project" value="UniProtKB-KW"/>
</dbReference>
<dbReference type="PROSITE" id="PS51421">
    <property type="entry name" value="RAS"/>
    <property type="match status" value="1"/>
</dbReference>
<dbReference type="GO" id="GO:0007264">
    <property type="term" value="P:small GTPase-mediated signal transduction"/>
    <property type="evidence" value="ECO:0007669"/>
    <property type="project" value="InterPro"/>
</dbReference>
<dbReference type="SUPFAM" id="SSF52540">
    <property type="entry name" value="P-loop containing nucleoside triphosphate hydrolases"/>
    <property type="match status" value="1"/>
</dbReference>
<dbReference type="Gene3D" id="3.40.50.300">
    <property type="entry name" value="P-loop containing nucleotide triphosphate hydrolases"/>
    <property type="match status" value="1"/>
</dbReference>
<keyword evidence="6" id="KW-1185">Reference proteome</keyword>
<dbReference type="SMART" id="SM00175">
    <property type="entry name" value="RAB"/>
    <property type="match status" value="1"/>
</dbReference>
<reference evidence="5" key="1">
    <citation type="submission" date="2021-02" db="EMBL/GenBank/DDBJ databases">
        <authorList>
            <person name="Nowell W R."/>
        </authorList>
    </citation>
    <scope>NUCLEOTIDE SEQUENCE</scope>
    <source>
        <strain evidence="5">Ploen Becks lab</strain>
    </source>
</reference>
<comment type="similarity">
    <text evidence="1">Belongs to the small GTPase superfamily. Rho family.</text>
</comment>
<dbReference type="PROSITE" id="PS51419">
    <property type="entry name" value="RAB"/>
    <property type="match status" value="1"/>
</dbReference>
<dbReference type="SMART" id="SM00176">
    <property type="entry name" value="RAN"/>
    <property type="match status" value="1"/>
</dbReference>
<dbReference type="SMART" id="SM00173">
    <property type="entry name" value="RAS"/>
    <property type="match status" value="1"/>
</dbReference>
<keyword evidence="2" id="KW-0547">Nucleotide-binding</keyword>
<organism evidence="5 6">
    <name type="scientific">Brachionus calyciflorus</name>
    <dbReference type="NCBI Taxonomy" id="104777"/>
    <lineage>
        <taxon>Eukaryota</taxon>
        <taxon>Metazoa</taxon>
        <taxon>Spiralia</taxon>
        <taxon>Gnathifera</taxon>
        <taxon>Rotifera</taxon>
        <taxon>Eurotatoria</taxon>
        <taxon>Monogononta</taxon>
        <taxon>Pseudotrocha</taxon>
        <taxon>Ploima</taxon>
        <taxon>Brachionidae</taxon>
        <taxon>Brachionus</taxon>
    </lineage>
</organism>
<dbReference type="PANTHER" id="PTHR24072">
    <property type="entry name" value="RHO FAMILY GTPASE"/>
    <property type="match status" value="1"/>
</dbReference>
<evidence type="ECO:0000256" key="1">
    <source>
        <dbReference type="ARBA" id="ARBA00010142"/>
    </source>
</evidence>
<name>A0A813LYE2_9BILA</name>
<dbReference type="Proteomes" id="UP000663879">
    <property type="component" value="Unassembled WGS sequence"/>
</dbReference>
<dbReference type="InterPro" id="IPR027417">
    <property type="entry name" value="P-loop_NTPase"/>
</dbReference>
<evidence type="ECO:0000313" key="6">
    <source>
        <dbReference type="Proteomes" id="UP000663879"/>
    </source>
</evidence>
<feature type="compositionally biased region" description="Low complexity" evidence="4">
    <location>
        <begin position="1"/>
        <end position="20"/>
    </location>
</feature>
<dbReference type="NCBIfam" id="TIGR00231">
    <property type="entry name" value="small_GTP"/>
    <property type="match status" value="1"/>
</dbReference>
<keyword evidence="3" id="KW-0342">GTP-binding</keyword>
<dbReference type="PRINTS" id="PR00449">
    <property type="entry name" value="RASTRNSFRMNG"/>
</dbReference>
<evidence type="ECO:0000313" key="5">
    <source>
        <dbReference type="EMBL" id="CAF0710946.1"/>
    </source>
</evidence>
<dbReference type="InterPro" id="IPR001806">
    <property type="entry name" value="Small_GTPase"/>
</dbReference>
<dbReference type="EMBL" id="CAJNOC010000060">
    <property type="protein sequence ID" value="CAF0710946.1"/>
    <property type="molecule type" value="Genomic_DNA"/>
</dbReference>
<dbReference type="OrthoDB" id="8830751at2759"/>
<evidence type="ECO:0000256" key="3">
    <source>
        <dbReference type="ARBA" id="ARBA00023134"/>
    </source>
</evidence>
<accession>A0A813LYE2</accession>
<sequence>MSSSTKSSSSSSTTSSTTISRPTLSPIPQHYIKCVAVGDGAVGKTCMLHTYTTSKFPWDYEPTVFDNYAVTVNIGKQAVTLGLFDTAGQEDWDKLRIMSYTATDVFIICFSVMEPSSFSNVEEKWIPEIKQYSQNIPFIIVGTQVDLRDNIISLKDLNRKRMKPVSKEEGEKMARKLGARAYIECSALLNYNVKQVFDTAIITYFQPYRPRKSRFKRLLCGWTKSNELSN</sequence>